<dbReference type="PROSITE" id="PS50931">
    <property type="entry name" value="HTH_LYSR"/>
    <property type="match status" value="1"/>
</dbReference>
<keyword evidence="7" id="KW-1185">Reference proteome</keyword>
<dbReference type="EMBL" id="JAKUMG010000003">
    <property type="protein sequence ID" value="MDI4669343.1"/>
    <property type="molecule type" value="Genomic_DNA"/>
</dbReference>
<comment type="caution">
    <text evidence="6">The sequence shown here is derived from an EMBL/GenBank/DDBJ whole genome shotgun (WGS) entry which is preliminary data.</text>
</comment>
<keyword evidence="3" id="KW-0238">DNA-binding</keyword>
<dbReference type="SUPFAM" id="SSF46785">
    <property type="entry name" value="Winged helix' DNA-binding domain"/>
    <property type="match status" value="1"/>
</dbReference>
<evidence type="ECO:0000256" key="2">
    <source>
        <dbReference type="ARBA" id="ARBA00023015"/>
    </source>
</evidence>
<evidence type="ECO:0000259" key="5">
    <source>
        <dbReference type="PROSITE" id="PS50931"/>
    </source>
</evidence>
<dbReference type="Gene3D" id="3.40.190.290">
    <property type="match status" value="1"/>
</dbReference>
<dbReference type="InterPro" id="IPR058163">
    <property type="entry name" value="LysR-type_TF_proteobact-type"/>
</dbReference>
<dbReference type="InterPro" id="IPR000847">
    <property type="entry name" value="LysR_HTH_N"/>
</dbReference>
<gene>
    <name evidence="6" type="ORF">MKZ47_09525</name>
</gene>
<keyword evidence="4" id="KW-0804">Transcription</keyword>
<comment type="similarity">
    <text evidence="1">Belongs to the LysR transcriptional regulatory family.</text>
</comment>
<evidence type="ECO:0000313" key="6">
    <source>
        <dbReference type="EMBL" id="MDI4669343.1"/>
    </source>
</evidence>
<protein>
    <submittedName>
        <fullName evidence="6">LysR family transcriptional regulator</fullName>
    </submittedName>
</protein>
<evidence type="ECO:0000256" key="1">
    <source>
        <dbReference type="ARBA" id="ARBA00009437"/>
    </source>
</evidence>
<dbReference type="InterPro" id="IPR005119">
    <property type="entry name" value="LysR_subst-bd"/>
</dbReference>
<dbReference type="InterPro" id="IPR036390">
    <property type="entry name" value="WH_DNA-bd_sf"/>
</dbReference>
<accession>A0ABT6TZK0</accession>
<reference evidence="6 7" key="1">
    <citation type="submission" date="2022-02" db="EMBL/GenBank/DDBJ databases">
        <title>Genome analysis of Beneficial Microorganisms for Coral consortium from Pocillopora damicornis.</title>
        <authorList>
            <person name="Rosado P.M."/>
            <person name="Cardoso P.M."/>
            <person name="Rosado J.G."/>
            <person name="Schultz J."/>
            <person name="Rocha U."/>
            <person name="Costa T.K."/>
            <person name="Peixoto R.S."/>
        </authorList>
    </citation>
    <scope>NUCLEOTIDE SEQUENCE [LARGE SCALE GENOMIC DNA]</scope>
    <source>
        <strain evidence="6 7">BMC5</strain>
    </source>
</reference>
<dbReference type="RefSeq" id="WP_175083446.1">
    <property type="nucleotide sequence ID" value="NZ_JAKUMG010000003.1"/>
</dbReference>
<evidence type="ECO:0000256" key="3">
    <source>
        <dbReference type="ARBA" id="ARBA00023125"/>
    </source>
</evidence>
<name>A0ABT6TZK0_9GAMM</name>
<organism evidence="6 7">
    <name type="scientific">Pseudoalteromonas shioyasakiensis</name>
    <dbReference type="NCBI Taxonomy" id="1190813"/>
    <lineage>
        <taxon>Bacteria</taxon>
        <taxon>Pseudomonadati</taxon>
        <taxon>Pseudomonadota</taxon>
        <taxon>Gammaproteobacteria</taxon>
        <taxon>Alteromonadales</taxon>
        <taxon>Pseudoalteromonadaceae</taxon>
        <taxon>Pseudoalteromonas</taxon>
    </lineage>
</organism>
<keyword evidence="2" id="KW-0805">Transcription regulation</keyword>
<sequence length="309" mass="34272">MKPEDSPFFGIREFVETLRMGTFTAAGNRLGLTGSAVGKTVTRLESKLGTKLLHRTTRKIMATPEGQHYFEGWVKILAEIDSLEQAVTAGSHNVSGQVKLHLPAAFGRKYVMPILSKLANKYPKLELAVHFSESRINLINENVDLVVRIGTLEDDADLVAKLLGYQKLTVCGSQGYFDQHGVPDTPADLLTHDCIIGSKRSSQPTWLFKDSKKQSFNQLINARYMLSDGDAMLDAALNGLGVAQLPTWLIQEQLDSNRLTSVLDTFSGAVMPINVVWPRSRYLKLSQRVIIDELAEQFKLQASLFGYSS</sequence>
<dbReference type="PANTHER" id="PTHR30537:SF5">
    <property type="entry name" value="HTH-TYPE TRANSCRIPTIONAL ACTIVATOR TTDR-RELATED"/>
    <property type="match status" value="1"/>
</dbReference>
<dbReference type="Gene3D" id="1.10.10.10">
    <property type="entry name" value="Winged helix-like DNA-binding domain superfamily/Winged helix DNA-binding domain"/>
    <property type="match status" value="1"/>
</dbReference>
<dbReference type="Pfam" id="PF00126">
    <property type="entry name" value="HTH_1"/>
    <property type="match status" value="1"/>
</dbReference>
<dbReference type="Proteomes" id="UP001156974">
    <property type="component" value="Unassembled WGS sequence"/>
</dbReference>
<dbReference type="Pfam" id="PF03466">
    <property type="entry name" value="LysR_substrate"/>
    <property type="match status" value="1"/>
</dbReference>
<dbReference type="PANTHER" id="PTHR30537">
    <property type="entry name" value="HTH-TYPE TRANSCRIPTIONAL REGULATOR"/>
    <property type="match status" value="1"/>
</dbReference>
<evidence type="ECO:0000256" key="4">
    <source>
        <dbReference type="ARBA" id="ARBA00023163"/>
    </source>
</evidence>
<evidence type="ECO:0000313" key="7">
    <source>
        <dbReference type="Proteomes" id="UP001156974"/>
    </source>
</evidence>
<dbReference type="SUPFAM" id="SSF53850">
    <property type="entry name" value="Periplasmic binding protein-like II"/>
    <property type="match status" value="1"/>
</dbReference>
<feature type="domain" description="HTH lysR-type" evidence="5">
    <location>
        <begin position="14"/>
        <end position="63"/>
    </location>
</feature>
<proteinExistence type="inferred from homology"/>
<dbReference type="InterPro" id="IPR036388">
    <property type="entry name" value="WH-like_DNA-bd_sf"/>
</dbReference>